<keyword evidence="2" id="KW-0812">Transmembrane</keyword>
<name>M2QG48_9PSEU</name>
<keyword evidence="2" id="KW-0472">Membrane</keyword>
<feature type="region of interest" description="Disordered" evidence="1">
    <location>
        <begin position="16"/>
        <end position="35"/>
    </location>
</feature>
<dbReference type="EMBL" id="ANMG01000051">
    <property type="protein sequence ID" value="EMD24957.1"/>
    <property type="molecule type" value="Genomic_DNA"/>
</dbReference>
<keyword evidence="2" id="KW-1133">Transmembrane helix</keyword>
<feature type="transmembrane region" description="Helical" evidence="2">
    <location>
        <begin position="333"/>
        <end position="352"/>
    </location>
</feature>
<feature type="transmembrane region" description="Helical" evidence="2">
    <location>
        <begin position="204"/>
        <end position="230"/>
    </location>
</feature>
<reference evidence="3 4" key="1">
    <citation type="submission" date="2012-10" db="EMBL/GenBank/DDBJ databases">
        <title>Genome assembly of Amycolatopsis azurea DSM 43854.</title>
        <authorList>
            <person name="Khatri I."/>
            <person name="Kaur I."/>
            <person name="Subramanian S."/>
            <person name="Mayilraj S."/>
        </authorList>
    </citation>
    <scope>NUCLEOTIDE SEQUENCE [LARGE SCALE GENOMIC DNA]</scope>
    <source>
        <strain evidence="3 4">DSM 43854</strain>
    </source>
</reference>
<sequence>MDRIFEVGKTRMSERVDESTTIAATDTPPEAPRTTKTARFKAPGLGVIALWGLLVAPVVLALAEALRSPRLNYWDFWRVFSITTDADGTLDPTTFVRLYNDHPVITVALTFWADAKFFAGSNWVLGVATVVLALCVFAALWRMLPQQLTGHRRLAVLAAFSLLIFSSAAVDYYGAGWMGIQWFLGIAPAVVAISFAHHGRTVPAVVLGLVGSLGHGSAFPVWIALGLVAWLRRDRLWKVLLPLLMGLAVLILWRLAAEPTVGDPPSILGADTYLGSIASVLGRTWATLSADTALFGGIAMLVLIGLAVVDSVKRRGTAIELRAELTTPDVKGDAGWIGLITHMALAGVLVGVGRAKYSNVEGLTGRYSVIGLIAVAGLLALLATRPIEKIQRNLVPIALVIGLGTYAVGSTNAAIVRKEYATQPVLAVAMQAGADSVVKKMNAYPENLEKYRRFGIYPFTPDFTLGCGANGPELGTAIDVSRAAVLPAVAPPTGERTAGFIEASTVSGDRKLIGWAFIDGEQADCVLVTDSSGTVVGGGAVGLPRRDVSTGFDHVTGRAGWEAVAKPGLKDGLVFVSREGRLYRIASISGKDPANG</sequence>
<evidence type="ECO:0000256" key="2">
    <source>
        <dbReference type="SAM" id="Phobius"/>
    </source>
</evidence>
<feature type="transmembrane region" description="Helical" evidence="2">
    <location>
        <begin position="292"/>
        <end position="312"/>
    </location>
</feature>
<feature type="transmembrane region" description="Helical" evidence="2">
    <location>
        <begin position="394"/>
        <end position="415"/>
    </location>
</feature>
<feature type="transmembrane region" description="Helical" evidence="2">
    <location>
        <begin position="42"/>
        <end position="63"/>
    </location>
</feature>
<dbReference type="AlphaFoldDB" id="M2QG48"/>
<feature type="transmembrane region" description="Helical" evidence="2">
    <location>
        <begin position="123"/>
        <end position="142"/>
    </location>
</feature>
<feature type="transmembrane region" description="Helical" evidence="2">
    <location>
        <begin position="236"/>
        <end position="255"/>
    </location>
</feature>
<organism evidence="3 4">
    <name type="scientific">Amycolatopsis azurea DSM 43854</name>
    <dbReference type="NCBI Taxonomy" id="1238180"/>
    <lineage>
        <taxon>Bacteria</taxon>
        <taxon>Bacillati</taxon>
        <taxon>Actinomycetota</taxon>
        <taxon>Actinomycetes</taxon>
        <taxon>Pseudonocardiales</taxon>
        <taxon>Pseudonocardiaceae</taxon>
        <taxon>Amycolatopsis</taxon>
    </lineage>
</organism>
<evidence type="ECO:0000313" key="4">
    <source>
        <dbReference type="Proteomes" id="UP000014137"/>
    </source>
</evidence>
<dbReference type="PATRIC" id="fig|1238180.3.peg.5221"/>
<comment type="caution">
    <text evidence="3">The sequence shown here is derived from an EMBL/GenBank/DDBJ whole genome shotgun (WGS) entry which is preliminary data.</text>
</comment>
<feature type="transmembrane region" description="Helical" evidence="2">
    <location>
        <begin position="364"/>
        <end position="382"/>
    </location>
</feature>
<evidence type="ECO:0000313" key="3">
    <source>
        <dbReference type="EMBL" id="EMD24957.1"/>
    </source>
</evidence>
<proteinExistence type="predicted"/>
<evidence type="ECO:0000256" key="1">
    <source>
        <dbReference type="SAM" id="MobiDB-lite"/>
    </source>
</evidence>
<gene>
    <name evidence="3" type="ORF">C791_5306</name>
</gene>
<feature type="transmembrane region" description="Helical" evidence="2">
    <location>
        <begin position="154"/>
        <end position="173"/>
    </location>
</feature>
<protein>
    <submittedName>
        <fullName evidence="3">Uncharacterized protein</fullName>
    </submittedName>
</protein>
<accession>M2QG48</accession>
<dbReference type="Proteomes" id="UP000014137">
    <property type="component" value="Unassembled WGS sequence"/>
</dbReference>